<feature type="compositionally biased region" description="Basic and acidic residues" evidence="1">
    <location>
        <begin position="1"/>
        <end position="16"/>
    </location>
</feature>
<protein>
    <recommendedName>
        <fullName evidence="4">Endonuclease</fullName>
    </recommendedName>
</protein>
<evidence type="ECO:0000313" key="3">
    <source>
        <dbReference type="Proteomes" id="UP000075424"/>
    </source>
</evidence>
<feature type="compositionally biased region" description="Basic and acidic residues" evidence="1">
    <location>
        <begin position="23"/>
        <end position="32"/>
    </location>
</feature>
<evidence type="ECO:0000313" key="2">
    <source>
        <dbReference type="EMBL" id="KYD27599.1"/>
    </source>
</evidence>
<name>A0A150MT40_GEOSE</name>
<proteinExistence type="predicted"/>
<dbReference type="Proteomes" id="UP000075424">
    <property type="component" value="Unassembled WGS sequence"/>
</dbReference>
<accession>A0A150MT40</accession>
<evidence type="ECO:0000256" key="1">
    <source>
        <dbReference type="SAM" id="MobiDB-lite"/>
    </source>
</evidence>
<dbReference type="EMBL" id="LQYV01000041">
    <property type="protein sequence ID" value="KYD27599.1"/>
    <property type="molecule type" value="Genomic_DNA"/>
</dbReference>
<dbReference type="REBASE" id="149651">
    <property type="entry name" value="Gst4109ORF3106P"/>
</dbReference>
<dbReference type="RefSeq" id="WP_201028186.1">
    <property type="nucleotide sequence ID" value="NZ_LQYV01000041.1"/>
</dbReference>
<dbReference type="PATRIC" id="fig|1422.18.peg.2839"/>
<sequence length="294" mass="33405">MSKGKDKEAKLLDSKKPSRRVKHSVDKKENAEKKEGTYAQILSKIFLDKFKPGIETIEFTRDEILSAATALGLKQPKNAGDVVYSYRYRSDMPEAISKNASEGKAWIIIGIGDSQYAFKLSHTPFVEPNRALQRIKIPDNTPEIIERYRLSDEQGLLSKVRYNRLIDIFLGITAFSLQNHLRTKVEGIGQIEIDEIYVGVNKRGQHFVIPVQAKGGKDRIGVVQLSQDIAYCQKQFPNLICVPIAVQFMDDNGIAMFHLDCEDFNARIVEEKHYELVPSNQITDDYVKKLKDTV</sequence>
<reference evidence="2 3" key="1">
    <citation type="submission" date="2016-01" db="EMBL/GenBank/DDBJ databases">
        <title>Draft Genome Sequences of Seven Thermophilic Sporeformers Isolated from Foods.</title>
        <authorList>
            <person name="Berendsen E.M."/>
            <person name="Wells-Bennik M.H."/>
            <person name="Krawcyk A.O."/>
            <person name="De Jong A."/>
            <person name="Holsappel S."/>
            <person name="Eijlander R.T."/>
            <person name="Kuipers O.P."/>
        </authorList>
    </citation>
    <scope>NUCLEOTIDE SEQUENCE [LARGE SCALE GENOMIC DNA]</scope>
    <source>
        <strain evidence="2 3">B4109</strain>
    </source>
</reference>
<organism evidence="2 3">
    <name type="scientific">Geobacillus stearothermophilus</name>
    <name type="common">Bacillus stearothermophilus</name>
    <dbReference type="NCBI Taxonomy" id="1422"/>
    <lineage>
        <taxon>Bacteria</taxon>
        <taxon>Bacillati</taxon>
        <taxon>Bacillota</taxon>
        <taxon>Bacilli</taxon>
        <taxon>Bacillales</taxon>
        <taxon>Anoxybacillaceae</taxon>
        <taxon>Geobacillus</taxon>
    </lineage>
</organism>
<dbReference type="AlphaFoldDB" id="A0A150MT40"/>
<comment type="caution">
    <text evidence="2">The sequence shown here is derived from an EMBL/GenBank/DDBJ whole genome shotgun (WGS) entry which is preliminary data.</text>
</comment>
<gene>
    <name evidence="2" type="ORF">B4109_3105</name>
</gene>
<feature type="region of interest" description="Disordered" evidence="1">
    <location>
        <begin position="1"/>
        <end position="32"/>
    </location>
</feature>
<evidence type="ECO:0008006" key="4">
    <source>
        <dbReference type="Google" id="ProtNLM"/>
    </source>
</evidence>